<feature type="compositionally biased region" description="Basic residues" evidence="1">
    <location>
        <begin position="153"/>
        <end position="163"/>
    </location>
</feature>
<evidence type="ECO:0000313" key="2">
    <source>
        <dbReference type="EMBL" id="KAG5189481.1"/>
    </source>
</evidence>
<proteinExistence type="predicted"/>
<dbReference type="CDD" id="cd11296">
    <property type="entry name" value="O-FucT_like"/>
    <property type="match status" value="1"/>
</dbReference>
<dbReference type="Gene3D" id="3.40.50.11350">
    <property type="match status" value="1"/>
</dbReference>
<feature type="region of interest" description="Disordered" evidence="1">
    <location>
        <begin position="153"/>
        <end position="186"/>
    </location>
</feature>
<accession>A0A835ZAB2</accession>
<evidence type="ECO:0000256" key="1">
    <source>
        <dbReference type="SAM" id="MobiDB-lite"/>
    </source>
</evidence>
<gene>
    <name evidence="2" type="ORF">JKP88DRAFT_252826</name>
</gene>
<protein>
    <submittedName>
        <fullName evidence="2">Uncharacterized protein</fullName>
    </submittedName>
</protein>
<reference evidence="2" key="1">
    <citation type="submission" date="2021-02" db="EMBL/GenBank/DDBJ databases">
        <title>First Annotated Genome of the Yellow-green Alga Tribonema minus.</title>
        <authorList>
            <person name="Mahan K.M."/>
        </authorList>
    </citation>
    <scope>NUCLEOTIDE SEQUENCE</scope>
    <source>
        <strain evidence="2">UTEX B ZZ1240</strain>
    </source>
</reference>
<sequence length="202" mass="22555">MAGGHPLSKLKTIFVTGAHDTEVLDVVDVLGSYFDKVYTKELLLPEETDLGAQLRKLYNVQAALVDQEVCKRAQVFIGNNHSGWSELTYWQRAYDPRLLSYGSYGDHSDTDLMVNAQESHEPVVGPMHEFCPANGKAFGVTCKYFRTHRRKLHGAGGATHKRHLGDTTGGGYTHETRRHLGHHDGPSTYQQLLQNDSESSMQ</sequence>
<dbReference type="AlphaFoldDB" id="A0A835ZAB2"/>
<dbReference type="EMBL" id="JAFCMP010000049">
    <property type="protein sequence ID" value="KAG5189481.1"/>
    <property type="molecule type" value="Genomic_DNA"/>
</dbReference>
<dbReference type="Proteomes" id="UP000664859">
    <property type="component" value="Unassembled WGS sequence"/>
</dbReference>
<comment type="caution">
    <text evidence="2">The sequence shown here is derived from an EMBL/GenBank/DDBJ whole genome shotgun (WGS) entry which is preliminary data.</text>
</comment>
<name>A0A835ZAB2_9STRA</name>
<evidence type="ECO:0000313" key="3">
    <source>
        <dbReference type="Proteomes" id="UP000664859"/>
    </source>
</evidence>
<keyword evidence="3" id="KW-1185">Reference proteome</keyword>
<organism evidence="2 3">
    <name type="scientific">Tribonema minus</name>
    <dbReference type="NCBI Taxonomy" id="303371"/>
    <lineage>
        <taxon>Eukaryota</taxon>
        <taxon>Sar</taxon>
        <taxon>Stramenopiles</taxon>
        <taxon>Ochrophyta</taxon>
        <taxon>PX clade</taxon>
        <taxon>Xanthophyceae</taxon>
        <taxon>Tribonematales</taxon>
        <taxon>Tribonemataceae</taxon>
        <taxon>Tribonema</taxon>
    </lineage>
</organism>